<feature type="compositionally biased region" description="Basic residues" evidence="1">
    <location>
        <begin position="48"/>
        <end position="58"/>
    </location>
</feature>
<protein>
    <submittedName>
        <fullName evidence="2">Uncharacterized protein</fullName>
    </submittedName>
</protein>
<dbReference type="Proteomes" id="UP000183015">
    <property type="component" value="Unassembled WGS sequence"/>
</dbReference>
<dbReference type="eggNOG" id="ENOG5031M3P">
    <property type="taxonomic scope" value="Bacteria"/>
</dbReference>
<evidence type="ECO:0000313" key="2">
    <source>
        <dbReference type="EMBL" id="SEM64585.1"/>
    </source>
</evidence>
<dbReference type="AlphaFoldDB" id="A0A1H8A1G6"/>
<feature type="compositionally biased region" description="Basic and acidic residues" evidence="1">
    <location>
        <begin position="26"/>
        <end position="41"/>
    </location>
</feature>
<dbReference type="EMBL" id="FOAZ01000040">
    <property type="protein sequence ID" value="SEM64585.1"/>
    <property type="molecule type" value="Genomic_DNA"/>
</dbReference>
<keyword evidence="3" id="KW-1185">Reference proteome</keyword>
<dbReference type="STRING" id="235985.SAMN05414137_14012"/>
<accession>A0A1H8A1G6</accession>
<proteinExistence type="predicted"/>
<evidence type="ECO:0000256" key="1">
    <source>
        <dbReference type="SAM" id="MobiDB-lite"/>
    </source>
</evidence>
<evidence type="ECO:0000313" key="3">
    <source>
        <dbReference type="Proteomes" id="UP000183015"/>
    </source>
</evidence>
<reference evidence="3" key="1">
    <citation type="submission" date="2016-10" db="EMBL/GenBank/DDBJ databases">
        <authorList>
            <person name="Varghese N."/>
        </authorList>
    </citation>
    <scope>NUCLEOTIDE SEQUENCE [LARGE SCALE GENOMIC DNA]</scope>
    <source>
        <strain evidence="3">DSM 45096 / BCRC 16803 / CGMCC 4.1857 / CIP 109030 / JCM 12277 / KCTC 19219 / NBRC 100920 / 33214</strain>
    </source>
</reference>
<gene>
    <name evidence="2" type="ORF">SAMN05414137_14012</name>
</gene>
<organism evidence="2 3">
    <name type="scientific">Streptacidiphilus jiangxiensis</name>
    <dbReference type="NCBI Taxonomy" id="235985"/>
    <lineage>
        <taxon>Bacteria</taxon>
        <taxon>Bacillati</taxon>
        <taxon>Actinomycetota</taxon>
        <taxon>Actinomycetes</taxon>
        <taxon>Kitasatosporales</taxon>
        <taxon>Streptomycetaceae</taxon>
        <taxon>Streptacidiphilus</taxon>
    </lineage>
</organism>
<name>A0A1H8A1G6_STRJI</name>
<sequence>MFEYQMILGRTNDLMAEAEHDRLVRDVKRANKARRDGERRGGVQSRPVGRRGLRSSAR</sequence>
<dbReference type="RefSeq" id="WP_161791355.1">
    <property type="nucleotide sequence ID" value="NZ_BBPN01000056.1"/>
</dbReference>
<feature type="region of interest" description="Disordered" evidence="1">
    <location>
        <begin position="26"/>
        <end position="58"/>
    </location>
</feature>